<dbReference type="Proteomes" id="UP000240739">
    <property type="component" value="Unassembled WGS sequence"/>
</dbReference>
<dbReference type="EC" id="5.99.1.4" evidence="1"/>
<dbReference type="Gene3D" id="3.40.30.10">
    <property type="entry name" value="Glutaredoxin"/>
    <property type="match status" value="1"/>
</dbReference>
<dbReference type="InterPro" id="IPR014440">
    <property type="entry name" value="HCCAis_GSTk"/>
</dbReference>
<evidence type="ECO:0000256" key="1">
    <source>
        <dbReference type="PIRNR" id="PIRNR006386"/>
    </source>
</evidence>
<dbReference type="InterPro" id="IPR051924">
    <property type="entry name" value="GST_Kappa/NadH"/>
</dbReference>
<proteinExistence type="inferred from homology"/>
<dbReference type="InterPro" id="IPR001853">
    <property type="entry name" value="DSBA-like_thioredoxin_dom"/>
</dbReference>
<dbReference type="Pfam" id="PF01323">
    <property type="entry name" value="DSBA"/>
    <property type="match status" value="1"/>
</dbReference>
<sequence>MTTVRFFFSFRSPYSYLAAPRAFELARRHDVEIDVRGVLPMAMRGQSVPLPKRLHTLRDAKREATRLGLPFGRVHDPIGDGAVRCLRVSEHARDVGRIEPFVLTASRAIWGEAVEVASDEGLRAVCERAGLEWAACRAAIDDPAMQARVQANTDELAALGMWGVPVFTLGDECFWGQDRLEDLEAALTAGAVA</sequence>
<dbReference type="OrthoDB" id="5244108at2"/>
<dbReference type="GO" id="GO:0016491">
    <property type="term" value="F:oxidoreductase activity"/>
    <property type="evidence" value="ECO:0007669"/>
    <property type="project" value="InterPro"/>
</dbReference>
<dbReference type="PANTHER" id="PTHR42943">
    <property type="entry name" value="GLUTATHIONE S-TRANSFERASE KAPPA"/>
    <property type="match status" value="1"/>
</dbReference>
<dbReference type="RefSeq" id="WP_107566839.1">
    <property type="nucleotide sequence ID" value="NZ_PYYB01000001.1"/>
</dbReference>
<evidence type="ECO:0000256" key="2">
    <source>
        <dbReference type="PIRSR" id="PIRSR006386-1"/>
    </source>
</evidence>
<dbReference type="InterPro" id="IPR036249">
    <property type="entry name" value="Thioredoxin-like_sf"/>
</dbReference>
<dbReference type="InterPro" id="IPR044087">
    <property type="entry name" value="NahD-like"/>
</dbReference>
<reference evidence="4 5" key="1">
    <citation type="submission" date="2018-03" db="EMBL/GenBank/DDBJ databases">
        <title>Aquarubrobacter algicola gen. nov., sp. nov., a novel actinobacterium isolated from shallow eutrophic lake during the end of cyanobacterial harmful algal blooms.</title>
        <authorList>
            <person name="Chun S.J."/>
        </authorList>
    </citation>
    <scope>NUCLEOTIDE SEQUENCE [LARGE SCALE GENOMIC DNA]</scope>
    <source>
        <strain evidence="4 5">Seoho-28</strain>
    </source>
</reference>
<protein>
    <recommendedName>
        <fullName evidence="1">2-hydroxychromene-2-carboxylate isomerase</fullName>
        <ecNumber evidence="1">5.99.1.4</ecNumber>
    </recommendedName>
</protein>
<feature type="active site" description="Nucleophile" evidence="2">
    <location>
        <position position="12"/>
    </location>
</feature>
<comment type="catalytic activity">
    <reaction evidence="1">
        <text>2-hydroxychromene-2-carboxylate = (3E)-4-(2-hydroxyphenyl)-2-oxobut-3-enoate</text>
        <dbReference type="Rhea" id="RHEA:27401"/>
        <dbReference type="ChEBI" id="CHEBI:59350"/>
        <dbReference type="ChEBI" id="CHEBI:59353"/>
        <dbReference type="EC" id="5.99.1.4"/>
    </reaction>
</comment>
<dbReference type="PIRSF" id="PIRSF006386">
    <property type="entry name" value="HCCAis_GSTk"/>
    <property type="match status" value="1"/>
</dbReference>
<gene>
    <name evidence="4" type="ORF">C7Y72_01415</name>
</gene>
<evidence type="ECO:0000313" key="5">
    <source>
        <dbReference type="Proteomes" id="UP000240739"/>
    </source>
</evidence>
<comment type="caution">
    <text evidence="4">The sequence shown here is derived from an EMBL/GenBank/DDBJ whole genome shotgun (WGS) entry which is preliminary data.</text>
</comment>
<keyword evidence="5" id="KW-1185">Reference proteome</keyword>
<dbReference type="CDD" id="cd03022">
    <property type="entry name" value="DsbA_HCCA_Iso"/>
    <property type="match status" value="1"/>
</dbReference>
<dbReference type="PANTHER" id="PTHR42943:SF2">
    <property type="entry name" value="GLUTATHIONE S-TRANSFERASE KAPPA 1"/>
    <property type="match status" value="1"/>
</dbReference>
<name>A0A2T4UGM0_9ACTN</name>
<feature type="domain" description="DSBA-like thioredoxin" evidence="3">
    <location>
        <begin position="3"/>
        <end position="187"/>
    </location>
</feature>
<organism evidence="4 5">
    <name type="scientific">Paraconexibacter algicola</name>
    <dbReference type="NCBI Taxonomy" id="2133960"/>
    <lineage>
        <taxon>Bacteria</taxon>
        <taxon>Bacillati</taxon>
        <taxon>Actinomycetota</taxon>
        <taxon>Thermoleophilia</taxon>
        <taxon>Solirubrobacterales</taxon>
        <taxon>Paraconexibacteraceae</taxon>
        <taxon>Paraconexibacter</taxon>
    </lineage>
</organism>
<evidence type="ECO:0000313" key="4">
    <source>
        <dbReference type="EMBL" id="PTL58401.1"/>
    </source>
</evidence>
<dbReference type="AlphaFoldDB" id="A0A2T4UGM0"/>
<dbReference type="EMBL" id="PYYB01000001">
    <property type="protein sequence ID" value="PTL58401.1"/>
    <property type="molecule type" value="Genomic_DNA"/>
</dbReference>
<comment type="similarity">
    <text evidence="1">Belongs to the GST superfamily. NadH family.</text>
</comment>
<dbReference type="GO" id="GO:1901170">
    <property type="term" value="P:naphthalene catabolic process"/>
    <property type="evidence" value="ECO:0007669"/>
    <property type="project" value="InterPro"/>
</dbReference>
<accession>A0A2T4UGM0</accession>
<dbReference type="GO" id="GO:0018845">
    <property type="term" value="F:2-hydroxychromene-2-carboxylate isomerase activity"/>
    <property type="evidence" value="ECO:0007669"/>
    <property type="project" value="UniProtKB-UniRule"/>
</dbReference>
<keyword evidence="1" id="KW-0413">Isomerase</keyword>
<dbReference type="SUPFAM" id="SSF52833">
    <property type="entry name" value="Thioredoxin-like"/>
    <property type="match status" value="1"/>
</dbReference>
<evidence type="ECO:0000259" key="3">
    <source>
        <dbReference type="Pfam" id="PF01323"/>
    </source>
</evidence>